<keyword evidence="9" id="KW-0812">Transmembrane</keyword>
<evidence type="ECO:0000256" key="4">
    <source>
        <dbReference type="ARBA" id="ARBA00022737"/>
    </source>
</evidence>
<evidence type="ECO:0000256" key="7">
    <source>
        <dbReference type="ARBA" id="ARBA00023136"/>
    </source>
</evidence>
<evidence type="ECO:0000256" key="8">
    <source>
        <dbReference type="PROSITE-ProRule" id="PRU00708"/>
    </source>
</evidence>
<keyword evidence="11" id="KW-1185">Reference proteome</keyword>
<dbReference type="PANTHER" id="PTHR46151:SF18">
    <property type="entry name" value="NEP1-INTERACTING PROTEIN-LIKE 2"/>
    <property type="match status" value="1"/>
</dbReference>
<comment type="similarity">
    <text evidence="2">Belongs to the PPR family. P subfamily.</text>
</comment>
<sequence>MEEGVSGRDIRVCYLIPRLISGALTGLFALAGAFTGAITGALAGIASDSGILRGAGLGALAGAILSVEVLEASRAYWCQELSGTRNSSMADFMEELLRGRFAEERFPPELLTAYHWQVTVSALRPVEMLVFSDEISYKGLSKDSLRRLPCHEISNETKPTQTICCTICLQIVKLASGGHYSTFPPTPTSSDLEKLCYVVSHGIGSLNDLEASLNEVKVSCCSSIITQVLDSSKREAPSRRLLRFFLWSEKQLDVRLEDKDYNHAIRVFAEKKDFVALDMLISNLGRENRVMESSTFSIVAETLVKLGRVDEALGIFKNLDKLMCQQDSTTVTAIVAALCSKGHVKRAEGVVYHHKDKISNVKLFIYRNLLHGWSVQENVKESRRIIKDMKGAGITPDLFCYNTFLKCLCKKNLKSNPSGLVPEALNVMIEMRTYGIAPTTISYNILLSCLGRTRRVKESLQILNTMKKTGCSPDWASYYLVARVLYLTGRFGKGKQMVDQMIEEGLVPERKFYYDLIGILCGVERVNYALELFELMKKSSLGGYEKVYDLLIPKLCGSSEFEKGRELWDEARAMGLTLECSSDVLNPLITKVFKPTQKVEKEVAIVESPNRKTGGKMKPIANLKKGNQTASSFDFPASFWAFMGAITDALAGRASDSGILRGAGLGALAGATLSVEVLVASCVYWCQELYGSRNSSMVNADFMKELLRGRFAEERFPPEVVTLYHWQVPFLLKII</sequence>
<dbReference type="Pfam" id="PF13041">
    <property type="entry name" value="PPR_2"/>
    <property type="match status" value="1"/>
</dbReference>
<reference evidence="10 11" key="1">
    <citation type="journal article" date="2016" name="Sci. Rep.">
        <title>The genome sequence of the outbreeding globe artichoke constructed de novo incorporating a phase-aware low-pass sequencing strategy of F1 progeny.</title>
        <authorList>
            <person name="Scaglione D."/>
            <person name="Reyes-Chin-Wo S."/>
            <person name="Acquadro A."/>
            <person name="Froenicke L."/>
            <person name="Portis E."/>
            <person name="Beitel C."/>
            <person name="Tirone M."/>
            <person name="Mauro R."/>
            <person name="Lo Monaco A."/>
            <person name="Mauromicale G."/>
            <person name="Faccioli P."/>
            <person name="Cattivelli L."/>
            <person name="Rieseberg L."/>
            <person name="Michelmore R."/>
            <person name="Lanteri S."/>
        </authorList>
    </citation>
    <scope>NUCLEOTIDE SEQUENCE [LARGE SCALE GENOMIC DNA]</scope>
    <source>
        <strain evidence="10">2C</strain>
    </source>
</reference>
<proteinExistence type="inferred from homology"/>
<feature type="repeat" description="PPR" evidence="8">
    <location>
        <begin position="439"/>
        <end position="473"/>
    </location>
</feature>
<keyword evidence="6" id="KW-0862">Zinc</keyword>
<dbReference type="Gramene" id="KVI06439">
    <property type="protein sequence ID" value="KVI06439"/>
    <property type="gene ID" value="Ccrd_015235"/>
</dbReference>
<dbReference type="InterPro" id="IPR002885">
    <property type="entry name" value="PPR_rpt"/>
</dbReference>
<evidence type="ECO:0000313" key="10">
    <source>
        <dbReference type="EMBL" id="KVI06439.1"/>
    </source>
</evidence>
<evidence type="ECO:0000256" key="9">
    <source>
        <dbReference type="SAM" id="Phobius"/>
    </source>
</evidence>
<feature type="repeat" description="PPR" evidence="8">
    <location>
        <begin position="362"/>
        <end position="396"/>
    </location>
</feature>
<protein>
    <submittedName>
        <fullName evidence="10">Pentatricopeptide repeat-containing protein</fullName>
    </submittedName>
</protein>
<organism evidence="10 11">
    <name type="scientific">Cynara cardunculus var. scolymus</name>
    <name type="common">Globe artichoke</name>
    <name type="synonym">Cynara scolymus</name>
    <dbReference type="NCBI Taxonomy" id="59895"/>
    <lineage>
        <taxon>Eukaryota</taxon>
        <taxon>Viridiplantae</taxon>
        <taxon>Streptophyta</taxon>
        <taxon>Embryophyta</taxon>
        <taxon>Tracheophyta</taxon>
        <taxon>Spermatophyta</taxon>
        <taxon>Magnoliopsida</taxon>
        <taxon>eudicotyledons</taxon>
        <taxon>Gunneridae</taxon>
        <taxon>Pentapetalae</taxon>
        <taxon>asterids</taxon>
        <taxon>campanulids</taxon>
        <taxon>Asterales</taxon>
        <taxon>Asteraceae</taxon>
        <taxon>Carduoideae</taxon>
        <taxon>Cardueae</taxon>
        <taxon>Carduinae</taxon>
        <taxon>Cynara</taxon>
    </lineage>
</organism>
<evidence type="ECO:0000256" key="2">
    <source>
        <dbReference type="ARBA" id="ARBA00007626"/>
    </source>
</evidence>
<keyword evidence="3" id="KW-0479">Metal-binding</keyword>
<dbReference type="AlphaFoldDB" id="A0A103YC93"/>
<dbReference type="Pfam" id="PF13812">
    <property type="entry name" value="PPR_3"/>
    <property type="match status" value="1"/>
</dbReference>
<keyword evidence="4" id="KW-0677">Repeat</keyword>
<dbReference type="Proteomes" id="UP000243975">
    <property type="component" value="Unassembled WGS sequence"/>
</dbReference>
<evidence type="ECO:0000256" key="6">
    <source>
        <dbReference type="ARBA" id="ARBA00022833"/>
    </source>
</evidence>
<dbReference type="STRING" id="59895.A0A103YC93"/>
<keyword evidence="7 9" id="KW-0472">Membrane</keyword>
<feature type="transmembrane region" description="Helical" evidence="9">
    <location>
        <begin position="20"/>
        <end position="45"/>
    </location>
</feature>
<evidence type="ECO:0000256" key="1">
    <source>
        <dbReference type="ARBA" id="ARBA00004370"/>
    </source>
</evidence>
<comment type="caution">
    <text evidence="10">The sequence shown here is derived from an EMBL/GenBank/DDBJ whole genome shotgun (WGS) entry which is preliminary data.</text>
</comment>
<gene>
    <name evidence="10" type="ORF">Ccrd_015235</name>
</gene>
<accession>A0A103YC93</accession>
<dbReference type="PROSITE" id="PS51375">
    <property type="entry name" value="PPR"/>
    <property type="match status" value="2"/>
</dbReference>
<dbReference type="FunFam" id="1.25.40.10:FF:000910">
    <property type="entry name" value="Pentatricopeptide repeat-containing protein At5g14080"/>
    <property type="match status" value="1"/>
</dbReference>
<evidence type="ECO:0000256" key="3">
    <source>
        <dbReference type="ARBA" id="ARBA00022723"/>
    </source>
</evidence>
<keyword evidence="5" id="KW-0863">Zinc-finger</keyword>
<name>A0A103YC93_CYNCS</name>
<dbReference type="NCBIfam" id="TIGR00756">
    <property type="entry name" value="PPR"/>
    <property type="match status" value="1"/>
</dbReference>
<evidence type="ECO:0000256" key="5">
    <source>
        <dbReference type="ARBA" id="ARBA00022771"/>
    </source>
</evidence>
<dbReference type="Pfam" id="PF01535">
    <property type="entry name" value="PPR"/>
    <property type="match status" value="1"/>
</dbReference>
<dbReference type="GO" id="GO:0016020">
    <property type="term" value="C:membrane"/>
    <property type="evidence" value="ECO:0007669"/>
    <property type="project" value="UniProtKB-SubCell"/>
</dbReference>
<dbReference type="Gene3D" id="1.25.40.10">
    <property type="entry name" value="Tetratricopeptide repeat domain"/>
    <property type="match status" value="3"/>
</dbReference>
<comment type="subcellular location">
    <subcellularLocation>
        <location evidence="1">Membrane</location>
    </subcellularLocation>
</comment>
<dbReference type="InterPro" id="IPR011990">
    <property type="entry name" value="TPR-like_helical_dom_sf"/>
</dbReference>
<dbReference type="EMBL" id="LEKV01001830">
    <property type="protein sequence ID" value="KVI06439.1"/>
    <property type="molecule type" value="Genomic_DNA"/>
</dbReference>
<evidence type="ECO:0000313" key="11">
    <source>
        <dbReference type="Proteomes" id="UP000243975"/>
    </source>
</evidence>
<dbReference type="PANTHER" id="PTHR46151">
    <property type="entry name" value="NEP1-INTERACTING PROTEIN-LIKE 2"/>
    <property type="match status" value="1"/>
</dbReference>
<keyword evidence="9" id="KW-1133">Transmembrane helix</keyword>
<dbReference type="GO" id="GO:0008270">
    <property type="term" value="F:zinc ion binding"/>
    <property type="evidence" value="ECO:0007669"/>
    <property type="project" value="UniProtKB-KW"/>
</dbReference>